<keyword evidence="2" id="KW-1133">Transmembrane helix</keyword>
<sequence length="438" mass="49596">MYRYLLVYFATTLIQRQSTLATLCITKVIVRVPREKDIGLIFDLTVINRIKGMKRETVDFVIASDGECTVNTTRGELVSSVGRVYGADFGTLEPGKSETVSLVWPTVSLYNRVGSCPITIITTNAQNAVSTSRQIIHFDTRFEVLDPKKQTLCKRKDFVNCHNWDKDYLRNCTPLNCEERYFGQRSFFNQDTGQCEVVPPCYGDGKYYDPFANEGVDFGGFLSEDEVEQIKQGDFDINFLELRGPPKEPQEKSKTFVEKEKPPTATPKALALSPEDCDKSIQNTKYLTLADFIECFQHIKESSGDKKIQKKSPFEVPLLTQLYYDWFLPIRADTLSDFRGRIAADGPSSKHVRSGAEPLMNWLAKLDYKDCLKLFFRGLAIIGMTLLAYFLVCLAVYGFIEIYSTWKSEDSIGTYVADVASHSSSLDVVTTESLMSKR</sequence>
<feature type="region of interest" description="Disordered" evidence="1">
    <location>
        <begin position="245"/>
        <end position="269"/>
    </location>
</feature>
<keyword evidence="4" id="KW-1185">Reference proteome</keyword>
<evidence type="ECO:0000313" key="4">
    <source>
        <dbReference type="Proteomes" id="UP000007801"/>
    </source>
</evidence>
<evidence type="ECO:0000256" key="2">
    <source>
        <dbReference type="SAM" id="Phobius"/>
    </source>
</evidence>
<gene>
    <name evidence="3" type="primary">Dana\GF18494</name>
    <name evidence="3" type="synonym">dana_GLEANR_19750</name>
    <name evidence="3" type="ORF">GF18494</name>
</gene>
<dbReference type="GeneID" id="6501267"/>
<organism evidence="3 4">
    <name type="scientific">Drosophila ananassae</name>
    <name type="common">Fruit fly</name>
    <dbReference type="NCBI Taxonomy" id="7217"/>
    <lineage>
        <taxon>Eukaryota</taxon>
        <taxon>Metazoa</taxon>
        <taxon>Ecdysozoa</taxon>
        <taxon>Arthropoda</taxon>
        <taxon>Hexapoda</taxon>
        <taxon>Insecta</taxon>
        <taxon>Pterygota</taxon>
        <taxon>Neoptera</taxon>
        <taxon>Endopterygota</taxon>
        <taxon>Diptera</taxon>
        <taxon>Brachycera</taxon>
        <taxon>Muscomorpha</taxon>
        <taxon>Ephydroidea</taxon>
        <taxon>Drosophilidae</taxon>
        <taxon>Drosophila</taxon>
        <taxon>Sophophora</taxon>
    </lineage>
</organism>
<name>A0A0P9A0K2_DROAN</name>
<keyword evidence="2" id="KW-0812">Transmembrane</keyword>
<protein>
    <submittedName>
        <fullName evidence="3">Uncharacterized protein, isoform B</fullName>
    </submittedName>
</protein>
<evidence type="ECO:0000256" key="1">
    <source>
        <dbReference type="SAM" id="MobiDB-lite"/>
    </source>
</evidence>
<evidence type="ECO:0000313" key="3">
    <source>
        <dbReference type="EMBL" id="KPU80273.1"/>
    </source>
</evidence>
<dbReference type="AlphaFoldDB" id="A0A0P9A0K2"/>
<feature type="transmembrane region" description="Helical" evidence="2">
    <location>
        <begin position="374"/>
        <end position="400"/>
    </location>
</feature>
<accession>A0A0P9A0K2</accession>
<keyword evidence="2" id="KW-0472">Membrane</keyword>
<dbReference type="EMBL" id="CH902617">
    <property type="protein sequence ID" value="KPU80273.1"/>
    <property type="molecule type" value="Genomic_DNA"/>
</dbReference>
<dbReference type="Proteomes" id="UP000007801">
    <property type="component" value="Unassembled WGS sequence"/>
</dbReference>
<proteinExistence type="predicted"/>
<feature type="compositionally biased region" description="Basic and acidic residues" evidence="1">
    <location>
        <begin position="245"/>
        <end position="262"/>
    </location>
</feature>
<reference evidence="3 4" key="1">
    <citation type="journal article" date="2007" name="Nature">
        <title>Evolution of genes and genomes on the Drosophila phylogeny.</title>
        <authorList>
            <consortium name="Drosophila 12 Genomes Consortium"/>
            <person name="Clark A.G."/>
            <person name="Eisen M.B."/>
            <person name="Smith D.R."/>
            <person name="Bergman C.M."/>
            <person name="Oliver B."/>
            <person name="Markow T.A."/>
            <person name="Kaufman T.C."/>
            <person name="Kellis M."/>
            <person name="Gelbart W."/>
            <person name="Iyer V.N."/>
            <person name="Pollard D.A."/>
            <person name="Sackton T.B."/>
            <person name="Larracuente A.M."/>
            <person name="Singh N.D."/>
            <person name="Abad J.P."/>
            <person name="Abt D.N."/>
            <person name="Adryan B."/>
            <person name="Aguade M."/>
            <person name="Akashi H."/>
            <person name="Anderson W.W."/>
            <person name="Aquadro C.F."/>
            <person name="Ardell D.H."/>
            <person name="Arguello R."/>
            <person name="Artieri C.G."/>
            <person name="Barbash D.A."/>
            <person name="Barker D."/>
            <person name="Barsanti P."/>
            <person name="Batterham P."/>
            <person name="Batzoglou S."/>
            <person name="Begun D."/>
            <person name="Bhutkar A."/>
            <person name="Blanco E."/>
            <person name="Bosak S.A."/>
            <person name="Bradley R.K."/>
            <person name="Brand A.D."/>
            <person name="Brent M.R."/>
            <person name="Brooks A.N."/>
            <person name="Brown R.H."/>
            <person name="Butlin R.K."/>
            <person name="Caggese C."/>
            <person name="Calvi B.R."/>
            <person name="Bernardo de Carvalho A."/>
            <person name="Caspi A."/>
            <person name="Castrezana S."/>
            <person name="Celniker S.E."/>
            <person name="Chang J.L."/>
            <person name="Chapple C."/>
            <person name="Chatterji S."/>
            <person name="Chinwalla A."/>
            <person name="Civetta A."/>
            <person name="Clifton S.W."/>
            <person name="Comeron J.M."/>
            <person name="Costello J.C."/>
            <person name="Coyne J.A."/>
            <person name="Daub J."/>
            <person name="David R.G."/>
            <person name="Delcher A.L."/>
            <person name="Delehaunty K."/>
            <person name="Do C.B."/>
            <person name="Ebling H."/>
            <person name="Edwards K."/>
            <person name="Eickbush T."/>
            <person name="Evans J.D."/>
            <person name="Filipski A."/>
            <person name="Findeiss S."/>
            <person name="Freyhult E."/>
            <person name="Fulton L."/>
            <person name="Fulton R."/>
            <person name="Garcia A.C."/>
            <person name="Gardiner A."/>
            <person name="Garfield D.A."/>
            <person name="Garvin B.E."/>
            <person name="Gibson G."/>
            <person name="Gilbert D."/>
            <person name="Gnerre S."/>
            <person name="Godfrey J."/>
            <person name="Good R."/>
            <person name="Gotea V."/>
            <person name="Gravely B."/>
            <person name="Greenberg A.J."/>
            <person name="Griffiths-Jones S."/>
            <person name="Gross S."/>
            <person name="Guigo R."/>
            <person name="Gustafson E.A."/>
            <person name="Haerty W."/>
            <person name="Hahn M.W."/>
            <person name="Halligan D.L."/>
            <person name="Halpern A.L."/>
            <person name="Halter G.M."/>
            <person name="Han M.V."/>
            <person name="Heger A."/>
            <person name="Hillier L."/>
            <person name="Hinrichs A.S."/>
            <person name="Holmes I."/>
            <person name="Hoskins R.A."/>
            <person name="Hubisz M.J."/>
            <person name="Hultmark D."/>
            <person name="Huntley M.A."/>
            <person name="Jaffe D.B."/>
            <person name="Jagadeeshan S."/>
            <person name="Jeck W.R."/>
            <person name="Johnson J."/>
            <person name="Jones C.D."/>
            <person name="Jordan W.C."/>
            <person name="Karpen G.H."/>
            <person name="Kataoka E."/>
            <person name="Keightley P.D."/>
            <person name="Kheradpour P."/>
            <person name="Kirkness E.F."/>
            <person name="Koerich L.B."/>
            <person name="Kristiansen K."/>
            <person name="Kudrna D."/>
            <person name="Kulathinal R.J."/>
            <person name="Kumar S."/>
            <person name="Kwok R."/>
            <person name="Lander E."/>
            <person name="Langley C.H."/>
            <person name="Lapoint R."/>
            <person name="Lazzaro B.P."/>
            <person name="Lee S.J."/>
            <person name="Levesque L."/>
            <person name="Li R."/>
            <person name="Lin C.F."/>
            <person name="Lin M.F."/>
            <person name="Lindblad-Toh K."/>
            <person name="Llopart A."/>
            <person name="Long M."/>
            <person name="Low L."/>
            <person name="Lozovsky E."/>
            <person name="Lu J."/>
            <person name="Luo M."/>
            <person name="Machado C.A."/>
            <person name="Makalowski W."/>
            <person name="Marzo M."/>
            <person name="Matsuda M."/>
            <person name="Matzkin L."/>
            <person name="McAllister B."/>
            <person name="McBride C.S."/>
            <person name="McKernan B."/>
            <person name="McKernan K."/>
            <person name="Mendez-Lago M."/>
            <person name="Minx P."/>
            <person name="Mollenhauer M.U."/>
            <person name="Montooth K."/>
            <person name="Mount S.M."/>
            <person name="Mu X."/>
            <person name="Myers E."/>
            <person name="Negre B."/>
            <person name="Newfeld S."/>
            <person name="Nielsen R."/>
            <person name="Noor M.A."/>
            <person name="O'Grady P."/>
            <person name="Pachter L."/>
            <person name="Papaceit M."/>
            <person name="Parisi M.J."/>
            <person name="Parisi M."/>
            <person name="Parts L."/>
            <person name="Pedersen J.S."/>
            <person name="Pesole G."/>
            <person name="Phillippy A.M."/>
            <person name="Ponting C.P."/>
            <person name="Pop M."/>
            <person name="Porcelli D."/>
            <person name="Powell J.R."/>
            <person name="Prohaska S."/>
            <person name="Pruitt K."/>
            <person name="Puig M."/>
            <person name="Quesneville H."/>
            <person name="Ram K.R."/>
            <person name="Rand D."/>
            <person name="Rasmussen M.D."/>
            <person name="Reed L.K."/>
            <person name="Reenan R."/>
            <person name="Reily A."/>
            <person name="Remington K.A."/>
            <person name="Rieger T.T."/>
            <person name="Ritchie M.G."/>
            <person name="Robin C."/>
            <person name="Rogers Y.H."/>
            <person name="Rohde C."/>
            <person name="Rozas J."/>
            <person name="Rubenfield M.J."/>
            <person name="Ruiz A."/>
            <person name="Russo S."/>
            <person name="Salzberg S.L."/>
            <person name="Sanchez-Gracia A."/>
            <person name="Saranga D.J."/>
            <person name="Sato H."/>
            <person name="Schaeffer S.W."/>
            <person name="Schatz M.C."/>
            <person name="Schlenke T."/>
            <person name="Schwartz R."/>
            <person name="Segarra C."/>
            <person name="Singh R.S."/>
            <person name="Sirot L."/>
            <person name="Sirota M."/>
            <person name="Sisneros N.B."/>
            <person name="Smith C.D."/>
            <person name="Smith T.F."/>
            <person name="Spieth J."/>
            <person name="Stage D.E."/>
            <person name="Stark A."/>
            <person name="Stephan W."/>
            <person name="Strausberg R.L."/>
            <person name="Strempel S."/>
            <person name="Sturgill D."/>
            <person name="Sutton G."/>
            <person name="Sutton G.G."/>
            <person name="Tao W."/>
            <person name="Teichmann S."/>
            <person name="Tobari Y.N."/>
            <person name="Tomimura Y."/>
            <person name="Tsolas J.M."/>
            <person name="Valente V.L."/>
            <person name="Venter E."/>
            <person name="Venter J.C."/>
            <person name="Vicario S."/>
            <person name="Vieira F.G."/>
            <person name="Vilella A.J."/>
            <person name="Villasante A."/>
            <person name="Walenz B."/>
            <person name="Wang J."/>
            <person name="Wasserman M."/>
            <person name="Watts T."/>
            <person name="Wilson D."/>
            <person name="Wilson R.K."/>
            <person name="Wing R.A."/>
            <person name="Wolfner M.F."/>
            <person name="Wong A."/>
            <person name="Wong G.K."/>
            <person name="Wu C.I."/>
            <person name="Wu G."/>
            <person name="Yamamoto D."/>
            <person name="Yang H.P."/>
            <person name="Yang S.P."/>
            <person name="Yorke J.A."/>
            <person name="Yoshida K."/>
            <person name="Zdobnov E."/>
            <person name="Zhang P."/>
            <person name="Zhang Y."/>
            <person name="Zimin A.V."/>
            <person name="Baldwin J."/>
            <person name="Abdouelleil A."/>
            <person name="Abdulkadir J."/>
            <person name="Abebe A."/>
            <person name="Abera B."/>
            <person name="Abreu J."/>
            <person name="Acer S.C."/>
            <person name="Aftuck L."/>
            <person name="Alexander A."/>
            <person name="An P."/>
            <person name="Anderson E."/>
            <person name="Anderson S."/>
            <person name="Arachi H."/>
            <person name="Azer M."/>
            <person name="Bachantsang P."/>
            <person name="Barry A."/>
            <person name="Bayul T."/>
            <person name="Berlin A."/>
            <person name="Bessette D."/>
            <person name="Bloom T."/>
            <person name="Blye J."/>
            <person name="Boguslavskiy L."/>
            <person name="Bonnet C."/>
            <person name="Boukhgalter B."/>
            <person name="Bourzgui I."/>
            <person name="Brown A."/>
            <person name="Cahill P."/>
            <person name="Channer S."/>
            <person name="Cheshatsang Y."/>
            <person name="Chuda L."/>
            <person name="Citroen M."/>
            <person name="Collymore A."/>
            <person name="Cooke P."/>
            <person name="Costello M."/>
            <person name="D'Aco K."/>
            <person name="Daza R."/>
            <person name="De Haan G."/>
            <person name="DeGray S."/>
            <person name="DeMaso C."/>
            <person name="Dhargay N."/>
            <person name="Dooley K."/>
            <person name="Dooley E."/>
            <person name="Doricent M."/>
            <person name="Dorje P."/>
            <person name="Dorjee K."/>
            <person name="Dupes A."/>
            <person name="Elong R."/>
            <person name="Falk J."/>
            <person name="Farina A."/>
            <person name="Faro S."/>
            <person name="Ferguson D."/>
            <person name="Fisher S."/>
            <person name="Foley C.D."/>
            <person name="Franke A."/>
            <person name="Friedrich D."/>
            <person name="Gadbois L."/>
            <person name="Gearin G."/>
            <person name="Gearin C.R."/>
            <person name="Giannoukos G."/>
            <person name="Goode T."/>
            <person name="Graham J."/>
            <person name="Grandbois E."/>
            <person name="Grewal S."/>
            <person name="Gyaltsen K."/>
            <person name="Hafez N."/>
            <person name="Hagos B."/>
            <person name="Hall J."/>
            <person name="Henson C."/>
            <person name="Hollinger A."/>
            <person name="Honan T."/>
            <person name="Huard M.D."/>
            <person name="Hughes L."/>
            <person name="Hurhula B."/>
            <person name="Husby M.E."/>
            <person name="Kamat A."/>
            <person name="Kanga B."/>
            <person name="Kashin S."/>
            <person name="Khazanovich D."/>
            <person name="Kisner P."/>
            <person name="Lance K."/>
            <person name="Lara M."/>
            <person name="Lee W."/>
            <person name="Lennon N."/>
            <person name="Letendre F."/>
            <person name="LeVine R."/>
            <person name="Lipovsky A."/>
            <person name="Liu X."/>
            <person name="Liu J."/>
            <person name="Liu S."/>
            <person name="Lokyitsang T."/>
            <person name="Lokyitsang Y."/>
            <person name="Lubonja R."/>
            <person name="Lui A."/>
            <person name="MacDonald P."/>
            <person name="Magnisalis V."/>
            <person name="Maru K."/>
            <person name="Matthews C."/>
            <person name="McCusker W."/>
            <person name="McDonough S."/>
            <person name="Mehta T."/>
            <person name="Meldrim J."/>
            <person name="Meneus L."/>
            <person name="Mihai O."/>
            <person name="Mihalev A."/>
            <person name="Mihova T."/>
            <person name="Mittelman R."/>
            <person name="Mlenga V."/>
            <person name="Montmayeur A."/>
            <person name="Mulrain L."/>
            <person name="Navidi A."/>
            <person name="Naylor J."/>
            <person name="Negash T."/>
            <person name="Nguyen T."/>
            <person name="Nguyen N."/>
            <person name="Nicol R."/>
            <person name="Norbu C."/>
            <person name="Norbu N."/>
            <person name="Novod N."/>
            <person name="O'Neill B."/>
            <person name="Osman S."/>
            <person name="Markiewicz E."/>
            <person name="Oyono O.L."/>
            <person name="Patti C."/>
            <person name="Phunkhang P."/>
            <person name="Pierre F."/>
            <person name="Priest M."/>
            <person name="Raghuraman S."/>
            <person name="Rege F."/>
            <person name="Reyes R."/>
            <person name="Rise C."/>
            <person name="Rogov P."/>
            <person name="Ross K."/>
            <person name="Ryan E."/>
            <person name="Settipalli S."/>
            <person name="Shea T."/>
            <person name="Sherpa N."/>
            <person name="Shi L."/>
            <person name="Shih D."/>
            <person name="Sparrow T."/>
            <person name="Spaulding J."/>
            <person name="Stalker J."/>
            <person name="Stange-Thomann N."/>
            <person name="Stavropoulos S."/>
            <person name="Stone C."/>
            <person name="Strader C."/>
            <person name="Tesfaye S."/>
            <person name="Thomson T."/>
            <person name="Thoulutsang Y."/>
            <person name="Thoulutsang D."/>
            <person name="Topham K."/>
            <person name="Topping I."/>
            <person name="Tsamla T."/>
            <person name="Vassiliev H."/>
            <person name="Vo A."/>
            <person name="Wangchuk T."/>
            <person name="Wangdi T."/>
            <person name="Weiand M."/>
            <person name="Wilkinson J."/>
            <person name="Wilson A."/>
            <person name="Yadav S."/>
            <person name="Young G."/>
            <person name="Yu Q."/>
            <person name="Zembek L."/>
            <person name="Zhong D."/>
            <person name="Zimmer A."/>
            <person name="Zwirko Z."/>
            <person name="Jaffe D.B."/>
            <person name="Alvarez P."/>
            <person name="Brockman W."/>
            <person name="Butler J."/>
            <person name="Chin C."/>
            <person name="Gnerre S."/>
            <person name="Grabherr M."/>
            <person name="Kleber M."/>
            <person name="Mauceli E."/>
            <person name="MacCallum I."/>
        </authorList>
    </citation>
    <scope>NUCLEOTIDE SEQUENCE [LARGE SCALE GENOMIC DNA]</scope>
    <source>
        <strain evidence="4">Tucson 14024-0371.13</strain>
    </source>
</reference>
<dbReference type="OrthoDB" id="5977855at2759"/>